<protein>
    <recommendedName>
        <fullName evidence="4">Peptidase A2 domain-containing protein</fullName>
    </recommendedName>
</protein>
<dbReference type="EMBL" id="BBPI01000069">
    <property type="protein sequence ID" value="GAM01867.1"/>
    <property type="molecule type" value="Genomic_DNA"/>
</dbReference>
<evidence type="ECO:0008006" key="4">
    <source>
        <dbReference type="Google" id="ProtNLM"/>
    </source>
</evidence>
<dbReference type="Proteomes" id="UP000032305">
    <property type="component" value="Unassembled WGS sequence"/>
</dbReference>
<dbReference type="InterPro" id="IPR011969">
    <property type="entry name" value="Clan_AA_Asp_peptidase_C"/>
</dbReference>
<keyword evidence="1" id="KW-0812">Transmembrane</keyword>
<sequence length="191" mass="20543">MSGDRAMDIVYYGLILLLPLSALAARRIPISQAMRMGLIWIGIFSAAFLVIAQRDRLTGLWPRQAMPNGLVRIPVADDGHFYANVRINGVERRMLIDSGATTTALSEATARAAGLNVNESPFGSLIETANGRVTASHVTIAELSIGAIHLQGVGADVSSSFGDQDIIGMNVLRRLRSWRVEQGSMVLNATP</sequence>
<dbReference type="CDD" id="cd05483">
    <property type="entry name" value="retropepsin_like_bacteria"/>
    <property type="match status" value="1"/>
</dbReference>
<keyword evidence="3" id="KW-1185">Reference proteome</keyword>
<comment type="caution">
    <text evidence="2">The sequence shown here is derived from an EMBL/GenBank/DDBJ whole genome shotgun (WGS) entry which is preliminary data.</text>
</comment>
<feature type="transmembrane region" description="Helical" evidence="1">
    <location>
        <begin position="34"/>
        <end position="52"/>
    </location>
</feature>
<dbReference type="Pfam" id="PF13975">
    <property type="entry name" value="gag-asp_proteas"/>
    <property type="match status" value="1"/>
</dbReference>
<evidence type="ECO:0000256" key="1">
    <source>
        <dbReference type="SAM" id="Phobius"/>
    </source>
</evidence>
<dbReference type="InterPro" id="IPR021109">
    <property type="entry name" value="Peptidase_aspartic_dom_sf"/>
</dbReference>
<evidence type="ECO:0000313" key="3">
    <source>
        <dbReference type="Proteomes" id="UP000032305"/>
    </source>
</evidence>
<reference evidence="2 3" key="1">
    <citation type="submission" date="2014-11" db="EMBL/GenBank/DDBJ databases">
        <title>Whole genome shotgun sequence of Sphingomonas parapaucimobilis NBRC 15100.</title>
        <authorList>
            <person name="Katano-Makiyama Y."/>
            <person name="Hosoyama A."/>
            <person name="Hashimoto M."/>
            <person name="Hosoyama Y."/>
            <person name="Noguchi M."/>
            <person name="Numata M."/>
            <person name="Tsuchikane K."/>
            <person name="Hirakata S."/>
            <person name="Uohara A."/>
            <person name="Shimodaira J."/>
            <person name="Ohji S."/>
            <person name="Ichikawa N."/>
            <person name="Kimura A."/>
            <person name="Yamazoe A."/>
            <person name="Fujita N."/>
        </authorList>
    </citation>
    <scope>NUCLEOTIDE SEQUENCE [LARGE SCALE GENOMIC DNA]</scope>
    <source>
        <strain evidence="2 3">NBRC 15100</strain>
    </source>
</reference>
<evidence type="ECO:0000313" key="2">
    <source>
        <dbReference type="EMBL" id="GAM01867.1"/>
    </source>
</evidence>
<dbReference type="InterPro" id="IPR034122">
    <property type="entry name" value="Retropepsin-like_bacterial"/>
</dbReference>
<keyword evidence="1" id="KW-1133">Transmembrane helix</keyword>
<name>A0A0A1W9N9_9SPHN</name>
<dbReference type="AlphaFoldDB" id="A0A0A1W9N9"/>
<proteinExistence type="predicted"/>
<dbReference type="Gene3D" id="2.40.70.10">
    <property type="entry name" value="Acid Proteases"/>
    <property type="match status" value="1"/>
</dbReference>
<dbReference type="SUPFAM" id="SSF50630">
    <property type="entry name" value="Acid proteases"/>
    <property type="match status" value="1"/>
</dbReference>
<dbReference type="eggNOG" id="COG3577">
    <property type="taxonomic scope" value="Bacteria"/>
</dbReference>
<dbReference type="NCBIfam" id="TIGR02281">
    <property type="entry name" value="clan_AA_DTGA"/>
    <property type="match status" value="1"/>
</dbReference>
<accession>A0A0A1W9N9</accession>
<gene>
    <name evidence="2" type="ORF">SP5_069_01110</name>
</gene>
<organism evidence="2 3">
    <name type="scientific">Sphingomonas parapaucimobilis NBRC 15100</name>
    <dbReference type="NCBI Taxonomy" id="1219049"/>
    <lineage>
        <taxon>Bacteria</taxon>
        <taxon>Pseudomonadati</taxon>
        <taxon>Pseudomonadota</taxon>
        <taxon>Alphaproteobacteria</taxon>
        <taxon>Sphingomonadales</taxon>
        <taxon>Sphingomonadaceae</taxon>
        <taxon>Sphingomonas</taxon>
    </lineage>
</organism>
<keyword evidence="1" id="KW-0472">Membrane</keyword>